<accession>A0ABY4QQV5</accession>
<dbReference type="Proteomes" id="UP001056610">
    <property type="component" value="Plasmid unnamed"/>
</dbReference>
<keyword evidence="2" id="KW-1185">Reference proteome</keyword>
<evidence type="ECO:0000313" key="2">
    <source>
        <dbReference type="Proteomes" id="UP001056610"/>
    </source>
</evidence>
<protein>
    <submittedName>
        <fullName evidence="1">Uncharacterized protein</fullName>
    </submittedName>
</protein>
<sequence>MHDWVCTVDATVRVRVAVRAANADAAASEVDDDMVVNALSELRGRSLEVALQDHDVVDTEDE</sequence>
<evidence type="ECO:0000313" key="1">
    <source>
        <dbReference type="EMBL" id="UQX13400.1"/>
    </source>
</evidence>
<geneLocation type="plasmid" evidence="1 2">
    <name>unnamed</name>
</geneLocation>
<gene>
    <name evidence="1" type="ORF">M5I08_24620</name>
</gene>
<dbReference type="RefSeq" id="WP_219070558.1">
    <property type="nucleotide sequence ID" value="NZ_CAJUXY010000097.1"/>
</dbReference>
<organism evidence="1 2">
    <name type="scientific">Candidatus Mycobacterium methanotrophicum</name>
    <dbReference type="NCBI Taxonomy" id="2943498"/>
    <lineage>
        <taxon>Bacteria</taxon>
        <taxon>Bacillati</taxon>
        <taxon>Actinomycetota</taxon>
        <taxon>Actinomycetes</taxon>
        <taxon>Mycobacteriales</taxon>
        <taxon>Mycobacteriaceae</taxon>
        <taxon>Mycobacterium</taxon>
    </lineage>
</organism>
<proteinExistence type="predicted"/>
<reference evidence="1" key="1">
    <citation type="submission" date="2022-05" db="EMBL/GenBank/DDBJ databases">
        <title>A methanotrophic Mycobacterium dominates a cave microbial ecosystem.</title>
        <authorList>
            <person name="Van Spanning R.J.M."/>
            <person name="Guan Q."/>
            <person name="Melkonian C."/>
            <person name="Gallant J."/>
            <person name="Polerecky L."/>
            <person name="Flot J.-F."/>
            <person name="Brandt B.W."/>
            <person name="Braster M."/>
            <person name="Iturbe Espinoza P."/>
            <person name="Aerts J."/>
            <person name="Meima-Franke M."/>
            <person name="Piersma S.R."/>
            <person name="Bunduc C."/>
            <person name="Ummels R."/>
            <person name="Pain A."/>
            <person name="Fleming E.J."/>
            <person name="van der Wel N."/>
            <person name="Gherman V.D."/>
            <person name="Sarbu S.M."/>
            <person name="Bodelier P.L.E."/>
            <person name="Bitter W."/>
        </authorList>
    </citation>
    <scope>NUCLEOTIDE SEQUENCE</scope>
    <source>
        <strain evidence="1">Sulfur Cave</strain>
        <plasmid evidence="1">unnamed</plasmid>
    </source>
</reference>
<dbReference type="EMBL" id="CP097321">
    <property type="protein sequence ID" value="UQX13400.1"/>
    <property type="molecule type" value="Genomic_DNA"/>
</dbReference>
<keyword evidence="1" id="KW-0614">Plasmid</keyword>
<name>A0ABY4QQV5_9MYCO</name>